<dbReference type="Pfam" id="PF14378">
    <property type="entry name" value="PAP2_3"/>
    <property type="match status" value="1"/>
</dbReference>
<feature type="compositionally biased region" description="Basic and acidic residues" evidence="5">
    <location>
        <begin position="1"/>
        <end position="15"/>
    </location>
</feature>
<dbReference type="SUPFAM" id="SSF48317">
    <property type="entry name" value="Acid phosphatase/Vanadium-dependent haloperoxidase"/>
    <property type="match status" value="1"/>
</dbReference>
<reference evidence="8" key="1">
    <citation type="submission" date="2020-02" db="EMBL/GenBank/DDBJ databases">
        <authorList>
            <person name="Meier V. D."/>
        </authorList>
    </citation>
    <scope>NUCLEOTIDE SEQUENCE</scope>
    <source>
        <strain evidence="8">AVDCRST_MAG73</strain>
    </source>
</reference>
<dbReference type="AlphaFoldDB" id="A0A6J4UHS4"/>
<feature type="transmembrane region" description="Helical" evidence="6">
    <location>
        <begin position="183"/>
        <end position="204"/>
    </location>
</feature>
<feature type="transmembrane region" description="Helical" evidence="6">
    <location>
        <begin position="77"/>
        <end position="93"/>
    </location>
</feature>
<evidence type="ECO:0000259" key="7">
    <source>
        <dbReference type="Pfam" id="PF14378"/>
    </source>
</evidence>
<proteinExistence type="predicted"/>
<dbReference type="PANTHER" id="PTHR31310">
    <property type="match status" value="1"/>
</dbReference>
<dbReference type="Gene3D" id="1.20.144.10">
    <property type="entry name" value="Phosphatidic acid phosphatase type 2/haloperoxidase"/>
    <property type="match status" value="1"/>
</dbReference>
<dbReference type="PANTHER" id="PTHR31310:SF7">
    <property type="entry name" value="PA-PHOSPHATASE RELATED-FAMILY PROTEIN DDB_G0268928"/>
    <property type="match status" value="1"/>
</dbReference>
<feature type="transmembrane region" description="Helical" evidence="6">
    <location>
        <begin position="331"/>
        <end position="349"/>
    </location>
</feature>
<feature type="transmembrane region" description="Helical" evidence="6">
    <location>
        <begin position="99"/>
        <end position="115"/>
    </location>
</feature>
<feature type="transmembrane region" description="Helical" evidence="6">
    <location>
        <begin position="120"/>
        <end position="141"/>
    </location>
</feature>
<evidence type="ECO:0000256" key="3">
    <source>
        <dbReference type="ARBA" id="ARBA00022989"/>
    </source>
</evidence>
<comment type="subcellular location">
    <subcellularLocation>
        <location evidence="1">Membrane</location>
        <topology evidence="1">Multi-pass membrane protein</topology>
    </subcellularLocation>
</comment>
<evidence type="ECO:0000256" key="2">
    <source>
        <dbReference type="ARBA" id="ARBA00022692"/>
    </source>
</evidence>
<protein>
    <recommendedName>
        <fullName evidence="7">Inositolphosphotransferase Aur1/Ipt1 domain-containing protein</fullName>
    </recommendedName>
</protein>
<sequence length="381" mass="42833">MTDQRDDNPKRRDSVRALGTTGRDPVDAPIVVQNRRHNPVLVSKDTAPVVHVGAEGHLEADEPPRFPWWRWRPNRKLGIRIAIATALIVASVLTNRSYLGWGLFVIFAILVVPMGRARSFLLAFIPYAGVWFVFTFLRSLADETLLANTVNTNVATFERWLFDGQLPSITLQDRLFDPARIQWYDYFCTMIHWSYFFVPHVVAIRLWQKNPALLRRYLSAMTLLLTVGLFIYFLIPTNPPWLAREPFDSPAAATVRRVMEPVAEQLGGGLYSASYRVIGESNAIAAMPSIHMAITFLLVFPAWSVRGAWRWLALAYAALMGYSLVYLGEHYVVDVVAGMIVTAYGWYAAGSWIDKVAPVVGQWLPSRRPAGAPSPLVETAS</sequence>
<dbReference type="InterPro" id="IPR052185">
    <property type="entry name" value="IPC_Synthase-Related"/>
</dbReference>
<evidence type="ECO:0000256" key="5">
    <source>
        <dbReference type="SAM" id="MobiDB-lite"/>
    </source>
</evidence>
<evidence type="ECO:0000256" key="4">
    <source>
        <dbReference type="ARBA" id="ARBA00023136"/>
    </source>
</evidence>
<feature type="transmembrane region" description="Helical" evidence="6">
    <location>
        <begin position="283"/>
        <end position="301"/>
    </location>
</feature>
<evidence type="ECO:0000256" key="6">
    <source>
        <dbReference type="SAM" id="Phobius"/>
    </source>
</evidence>
<dbReference type="InterPro" id="IPR036938">
    <property type="entry name" value="PAP2/HPO_sf"/>
</dbReference>
<dbReference type="GO" id="GO:0016020">
    <property type="term" value="C:membrane"/>
    <property type="evidence" value="ECO:0007669"/>
    <property type="project" value="UniProtKB-SubCell"/>
</dbReference>
<feature type="region of interest" description="Disordered" evidence="5">
    <location>
        <begin position="1"/>
        <end position="26"/>
    </location>
</feature>
<keyword evidence="4 6" id="KW-0472">Membrane</keyword>
<evidence type="ECO:0000313" key="8">
    <source>
        <dbReference type="EMBL" id="CAA9551176.1"/>
    </source>
</evidence>
<keyword evidence="3 6" id="KW-1133">Transmembrane helix</keyword>
<name>A0A6J4UHS4_9BACT</name>
<organism evidence="8">
    <name type="scientific">uncultured Thermomicrobiales bacterium</name>
    <dbReference type="NCBI Taxonomy" id="1645740"/>
    <lineage>
        <taxon>Bacteria</taxon>
        <taxon>Pseudomonadati</taxon>
        <taxon>Thermomicrobiota</taxon>
        <taxon>Thermomicrobia</taxon>
        <taxon>Thermomicrobiales</taxon>
        <taxon>environmental samples</taxon>
    </lineage>
</organism>
<keyword evidence="2 6" id="KW-0812">Transmembrane</keyword>
<gene>
    <name evidence="8" type="ORF">AVDCRST_MAG73-2932</name>
</gene>
<feature type="domain" description="Inositolphosphotransferase Aur1/Ipt1" evidence="7">
    <location>
        <begin position="192"/>
        <end position="347"/>
    </location>
</feature>
<dbReference type="EMBL" id="CADCWE010000192">
    <property type="protein sequence ID" value="CAA9551176.1"/>
    <property type="molecule type" value="Genomic_DNA"/>
</dbReference>
<feature type="transmembrane region" description="Helical" evidence="6">
    <location>
        <begin position="216"/>
        <end position="235"/>
    </location>
</feature>
<evidence type="ECO:0000256" key="1">
    <source>
        <dbReference type="ARBA" id="ARBA00004141"/>
    </source>
</evidence>
<accession>A0A6J4UHS4</accession>
<dbReference type="InterPro" id="IPR026841">
    <property type="entry name" value="Aur1/Ipt1"/>
</dbReference>
<dbReference type="CDD" id="cd03386">
    <property type="entry name" value="PAP2_Aur1_like"/>
    <property type="match status" value="1"/>
</dbReference>
<feature type="transmembrane region" description="Helical" evidence="6">
    <location>
        <begin position="308"/>
        <end position="325"/>
    </location>
</feature>